<dbReference type="InterPro" id="IPR001912">
    <property type="entry name" value="Ribosomal_uS4_N"/>
</dbReference>
<dbReference type="Pfam" id="PF01479">
    <property type="entry name" value="S4"/>
    <property type="match status" value="1"/>
</dbReference>
<evidence type="ECO:0000256" key="5">
    <source>
        <dbReference type="ARBA" id="ARBA00023274"/>
    </source>
</evidence>
<dbReference type="CDD" id="cd00165">
    <property type="entry name" value="S4"/>
    <property type="match status" value="1"/>
</dbReference>
<dbReference type="Gene3D" id="3.10.290.10">
    <property type="entry name" value="RNA-binding S4 domain"/>
    <property type="match status" value="1"/>
</dbReference>
<dbReference type="EMBL" id="MFAF01000116">
    <property type="protein sequence ID" value="OGD73704.1"/>
    <property type="molecule type" value="Genomic_DNA"/>
</dbReference>
<dbReference type="NCBIfam" id="TIGR01017">
    <property type="entry name" value="rpsD_bact"/>
    <property type="match status" value="1"/>
</dbReference>
<evidence type="ECO:0000256" key="1">
    <source>
        <dbReference type="ARBA" id="ARBA00007465"/>
    </source>
</evidence>
<feature type="domain" description="RNA-binding S4" evidence="9">
    <location>
        <begin position="99"/>
        <end position="167"/>
    </location>
</feature>
<dbReference type="GO" id="GO:0006412">
    <property type="term" value="P:translation"/>
    <property type="evidence" value="ECO:0007669"/>
    <property type="project" value="UniProtKB-UniRule"/>
</dbReference>
<dbReference type="AlphaFoldDB" id="A0A1F5F2Y3"/>
<dbReference type="InterPro" id="IPR022801">
    <property type="entry name" value="Ribosomal_uS4"/>
</dbReference>
<dbReference type="InterPro" id="IPR005709">
    <property type="entry name" value="Ribosomal_uS4_bac-type"/>
</dbReference>
<dbReference type="SMART" id="SM00363">
    <property type="entry name" value="S4"/>
    <property type="match status" value="1"/>
</dbReference>
<gene>
    <name evidence="7" type="primary">rpsD</name>
    <name evidence="11" type="ORF">A2Y64_01995</name>
</gene>
<evidence type="ECO:0000259" key="9">
    <source>
        <dbReference type="SMART" id="SM00363"/>
    </source>
</evidence>
<dbReference type="Gene3D" id="1.10.1050.10">
    <property type="entry name" value="Ribosomal Protein S4 Delta 41, Chain A, domain 1"/>
    <property type="match status" value="1"/>
</dbReference>
<evidence type="ECO:0000256" key="4">
    <source>
        <dbReference type="ARBA" id="ARBA00022980"/>
    </source>
</evidence>
<dbReference type="STRING" id="1817816.A2Y64_01995"/>
<keyword evidence="4 7" id="KW-0689">Ribosomal protein</keyword>
<evidence type="ECO:0000256" key="2">
    <source>
        <dbReference type="ARBA" id="ARBA00022730"/>
    </source>
</evidence>
<evidence type="ECO:0000256" key="7">
    <source>
        <dbReference type="HAMAP-Rule" id="MF_01306"/>
    </source>
</evidence>
<comment type="caution">
    <text evidence="11">The sequence shown here is derived from an EMBL/GenBank/DDBJ whole genome shotgun (WGS) entry which is preliminary data.</text>
</comment>
<dbReference type="FunFam" id="1.10.1050.10:FF:000001">
    <property type="entry name" value="30S ribosomal protein S4"/>
    <property type="match status" value="1"/>
</dbReference>
<sequence length="208" mass="24273">MARYTGPRCKTCRREGVKLFLKGQRCYSNKCAVERRPTPPGMHGRGRRRRQTPYGTQLREKQRIRRSYGMLERQFFNFYTKAEQAKGITGHTLLIMLDTRLDSVLQRAGFVATRAQARQYIRHGHLAVNGHKVDIPSYRVKAEDTVSIRETSSVVPQVKFRLERLQPQPVDWLAVDQAKLEVKVTRLPNREDITLPFNEQFVVELYSR</sequence>
<reference evidence="11 12" key="1">
    <citation type="journal article" date="2016" name="Nat. Commun.">
        <title>Thousands of microbial genomes shed light on interconnected biogeochemical processes in an aquifer system.</title>
        <authorList>
            <person name="Anantharaman K."/>
            <person name="Brown C.T."/>
            <person name="Hug L.A."/>
            <person name="Sharon I."/>
            <person name="Castelle C.J."/>
            <person name="Probst A.J."/>
            <person name="Thomas B.C."/>
            <person name="Singh A."/>
            <person name="Wilkins M.J."/>
            <person name="Karaoz U."/>
            <person name="Brodie E.L."/>
            <person name="Williams K.H."/>
            <person name="Hubbard S.S."/>
            <person name="Banfield J.F."/>
        </authorList>
    </citation>
    <scope>NUCLEOTIDE SEQUENCE [LARGE SCALE GENOMIC DNA]</scope>
</reference>
<keyword evidence="5 7" id="KW-0687">Ribonucleoprotein</keyword>
<accession>A0A1F5F2Y3</accession>
<dbReference type="PANTHER" id="PTHR11831">
    <property type="entry name" value="30S 40S RIBOSOMAL PROTEIN"/>
    <property type="match status" value="1"/>
</dbReference>
<dbReference type="Pfam" id="PF00163">
    <property type="entry name" value="Ribosomal_S4"/>
    <property type="match status" value="1"/>
</dbReference>
<dbReference type="GO" id="GO:0042274">
    <property type="term" value="P:ribosomal small subunit biogenesis"/>
    <property type="evidence" value="ECO:0007669"/>
    <property type="project" value="TreeGrafter"/>
</dbReference>
<evidence type="ECO:0000256" key="8">
    <source>
        <dbReference type="SAM" id="MobiDB-lite"/>
    </source>
</evidence>
<comment type="similarity">
    <text evidence="1 7">Belongs to the universal ribosomal protein uS4 family.</text>
</comment>
<dbReference type="PROSITE" id="PS50889">
    <property type="entry name" value="S4"/>
    <property type="match status" value="1"/>
</dbReference>
<dbReference type="HAMAP" id="MF_01306_B">
    <property type="entry name" value="Ribosomal_uS4_B"/>
    <property type="match status" value="1"/>
</dbReference>
<keyword evidence="3 7" id="KW-0694">RNA-binding</keyword>
<evidence type="ECO:0000256" key="3">
    <source>
        <dbReference type="ARBA" id="ARBA00022884"/>
    </source>
</evidence>
<evidence type="ECO:0000313" key="11">
    <source>
        <dbReference type="EMBL" id="OGD73704.1"/>
    </source>
</evidence>
<proteinExistence type="inferred from homology"/>
<keyword evidence="2 7" id="KW-0699">rRNA-binding</keyword>
<comment type="function">
    <text evidence="7">With S5 and S12 plays an important role in translational accuracy.</text>
</comment>
<evidence type="ECO:0000256" key="6">
    <source>
        <dbReference type="ARBA" id="ARBA00035254"/>
    </source>
</evidence>
<evidence type="ECO:0000313" key="12">
    <source>
        <dbReference type="Proteomes" id="UP000177187"/>
    </source>
</evidence>
<dbReference type="InterPro" id="IPR036986">
    <property type="entry name" value="S4_RNA-bd_sf"/>
</dbReference>
<dbReference type="GO" id="GO:0003735">
    <property type="term" value="F:structural constituent of ribosome"/>
    <property type="evidence" value="ECO:0007669"/>
    <property type="project" value="InterPro"/>
</dbReference>
<dbReference type="GO" id="GO:0019843">
    <property type="term" value="F:rRNA binding"/>
    <property type="evidence" value="ECO:0007669"/>
    <property type="project" value="UniProtKB-UniRule"/>
</dbReference>
<dbReference type="PANTHER" id="PTHR11831:SF4">
    <property type="entry name" value="SMALL RIBOSOMAL SUBUNIT PROTEIN US4M"/>
    <property type="match status" value="1"/>
</dbReference>
<dbReference type="InterPro" id="IPR002942">
    <property type="entry name" value="S4_RNA-bd"/>
</dbReference>
<dbReference type="Proteomes" id="UP000177187">
    <property type="component" value="Unassembled WGS sequence"/>
</dbReference>
<dbReference type="GO" id="GO:0015935">
    <property type="term" value="C:small ribosomal subunit"/>
    <property type="evidence" value="ECO:0007669"/>
    <property type="project" value="InterPro"/>
</dbReference>
<comment type="subunit">
    <text evidence="7">Part of the 30S ribosomal subunit. Contacts protein S5. The interaction surface between S4 and S5 is involved in control of translational fidelity.</text>
</comment>
<dbReference type="SMART" id="SM01390">
    <property type="entry name" value="Ribosomal_S4"/>
    <property type="match status" value="1"/>
</dbReference>
<name>A0A1F5F2Y3_9BACT</name>
<dbReference type="FunFam" id="3.10.290.10:FF:000001">
    <property type="entry name" value="30S ribosomal protein S4"/>
    <property type="match status" value="1"/>
</dbReference>
<comment type="function">
    <text evidence="7">One of the primary rRNA binding proteins, it binds directly to 16S rRNA where it nucleates assembly of the body of the 30S subunit.</text>
</comment>
<feature type="region of interest" description="Disordered" evidence="8">
    <location>
        <begin position="35"/>
        <end position="54"/>
    </location>
</feature>
<dbReference type="NCBIfam" id="NF003717">
    <property type="entry name" value="PRK05327.1"/>
    <property type="match status" value="1"/>
</dbReference>
<dbReference type="SUPFAM" id="SSF55174">
    <property type="entry name" value="Alpha-L RNA-binding motif"/>
    <property type="match status" value="1"/>
</dbReference>
<organism evidence="11 12">
    <name type="scientific">Candidatus Coatesbacteria bacterium RBG_13_66_14</name>
    <dbReference type="NCBI Taxonomy" id="1817816"/>
    <lineage>
        <taxon>Bacteria</taxon>
        <taxon>Candidatus Coatesiibacteriota</taxon>
    </lineage>
</organism>
<evidence type="ECO:0000259" key="10">
    <source>
        <dbReference type="SMART" id="SM01390"/>
    </source>
</evidence>
<protein>
    <recommendedName>
        <fullName evidence="6 7">Small ribosomal subunit protein uS4</fullName>
    </recommendedName>
</protein>
<feature type="domain" description="Small ribosomal subunit protein uS4 N-terminal" evidence="10">
    <location>
        <begin position="3"/>
        <end position="98"/>
    </location>
</feature>